<evidence type="ECO:0008006" key="4">
    <source>
        <dbReference type="Google" id="ProtNLM"/>
    </source>
</evidence>
<reference evidence="3" key="1">
    <citation type="submission" date="2015-09" db="EMBL/GenBank/DDBJ databases">
        <authorList>
            <person name="Rodrigo-Torres L."/>
            <person name="Arahal D.R."/>
        </authorList>
    </citation>
    <scope>NUCLEOTIDE SEQUENCE [LARGE SCALE GENOMIC DNA]</scope>
    <source>
        <strain evidence="3">CECT 4293</strain>
    </source>
</reference>
<keyword evidence="3" id="KW-1185">Reference proteome</keyword>
<proteinExistence type="predicted"/>
<protein>
    <recommendedName>
        <fullName evidence="4">DUF2125 domain-containing protein</fullName>
    </recommendedName>
</protein>
<feature type="transmembrane region" description="Helical" evidence="1">
    <location>
        <begin position="7"/>
        <end position="26"/>
    </location>
</feature>
<dbReference type="Proteomes" id="UP000050786">
    <property type="component" value="Unassembled WGS sequence"/>
</dbReference>
<keyword evidence="1" id="KW-0472">Membrane</keyword>
<keyword evidence="1" id="KW-0812">Transmembrane</keyword>
<organism evidence="2 3">
    <name type="scientific">Ruegeria atlantica</name>
    <dbReference type="NCBI Taxonomy" id="81569"/>
    <lineage>
        <taxon>Bacteria</taxon>
        <taxon>Pseudomonadati</taxon>
        <taxon>Pseudomonadota</taxon>
        <taxon>Alphaproteobacteria</taxon>
        <taxon>Rhodobacterales</taxon>
        <taxon>Roseobacteraceae</taxon>
        <taxon>Ruegeria</taxon>
    </lineage>
</organism>
<keyword evidence="1" id="KW-1133">Transmembrane helix</keyword>
<gene>
    <name evidence="2" type="ORF">RUM4293_04519</name>
</gene>
<dbReference type="AlphaFoldDB" id="A0A0P1EAF9"/>
<accession>A0A0P1EAF9</accession>
<sequence length="333" mass="36392">MRGLIRVVIFLTVIWSAYWFVAGFGLRNAITAWFDKQQEQGWQADFSDVSTAGYPLRHVTRLNSPALADPVNGTAWSADWIEFQSPAIWPGRQVLRFADTPQRLSYFDQTATIKASDLQAELQLQPGVALVLEKMALTAGSWLITDDAEALAGGDTLTLVMEQTSIPVTYAIGARIDGFTPGDGLRELMRSATTLPQAFETLELDMTATFNKPWDRTALEQGRPQPVMIDLNLAEMKWGALRLFAAGELDIDHQGIPTGEIAVKAENWRDMIAMANAAGALPDQAVDPVTRALNFMAGLGGNPNALDLQLNFRDGFVALGPLPLGPAPRLILR</sequence>
<dbReference type="RefSeq" id="WP_058275499.1">
    <property type="nucleotide sequence ID" value="NZ_CANLZK010000002.1"/>
</dbReference>
<evidence type="ECO:0000313" key="2">
    <source>
        <dbReference type="EMBL" id="CUH45602.1"/>
    </source>
</evidence>
<dbReference type="Pfam" id="PF09898">
    <property type="entry name" value="DUF2125"/>
    <property type="match status" value="1"/>
</dbReference>
<evidence type="ECO:0000256" key="1">
    <source>
        <dbReference type="SAM" id="Phobius"/>
    </source>
</evidence>
<dbReference type="EMBL" id="CYPS01000067">
    <property type="protein sequence ID" value="CUH45602.1"/>
    <property type="molecule type" value="Genomic_DNA"/>
</dbReference>
<evidence type="ECO:0000313" key="3">
    <source>
        <dbReference type="Proteomes" id="UP000050786"/>
    </source>
</evidence>
<name>A0A0P1EAF9_9RHOB</name>
<dbReference type="InterPro" id="IPR018666">
    <property type="entry name" value="DUF2125"/>
</dbReference>